<gene>
    <name evidence="5" type="ORF">DFH07DRAFT_1057970</name>
</gene>
<proteinExistence type="inferred from homology"/>
<evidence type="ECO:0000256" key="2">
    <source>
        <dbReference type="ARBA" id="ARBA00022723"/>
    </source>
</evidence>
<name>A0AAD7NQ10_9AGAR</name>
<evidence type="ECO:0000256" key="4">
    <source>
        <dbReference type="PIRSR" id="PIRSR601765-1"/>
    </source>
</evidence>
<feature type="binding site" evidence="4">
    <location>
        <position position="89"/>
    </location>
    <ligand>
        <name>Zn(2+)</name>
        <dbReference type="ChEBI" id="CHEBI:29105"/>
    </ligand>
</feature>
<dbReference type="AlphaFoldDB" id="A0AAD7NQ10"/>
<feature type="binding site" evidence="4">
    <location>
        <position position="86"/>
    </location>
    <ligand>
        <name>Zn(2+)</name>
        <dbReference type="ChEBI" id="CHEBI:29105"/>
    </ligand>
</feature>
<dbReference type="EMBL" id="JARJLG010000023">
    <property type="protein sequence ID" value="KAJ7770919.1"/>
    <property type="molecule type" value="Genomic_DNA"/>
</dbReference>
<dbReference type="Proteomes" id="UP001215280">
    <property type="component" value="Unassembled WGS sequence"/>
</dbReference>
<comment type="cofactor">
    <cofactor evidence="4">
        <name>Zn(2+)</name>
        <dbReference type="ChEBI" id="CHEBI:29105"/>
    </cofactor>
    <text evidence="4">Binds 1 zinc ion per subunit.</text>
</comment>
<dbReference type="PANTHER" id="PTHR43175:SF3">
    <property type="entry name" value="CARBON DISULFIDE HYDROLASE"/>
    <property type="match status" value="1"/>
</dbReference>
<keyword evidence="2 4" id="KW-0479">Metal-binding</keyword>
<organism evidence="5 6">
    <name type="scientific">Mycena maculata</name>
    <dbReference type="NCBI Taxonomy" id="230809"/>
    <lineage>
        <taxon>Eukaryota</taxon>
        <taxon>Fungi</taxon>
        <taxon>Dikarya</taxon>
        <taxon>Basidiomycota</taxon>
        <taxon>Agaricomycotina</taxon>
        <taxon>Agaricomycetes</taxon>
        <taxon>Agaricomycetidae</taxon>
        <taxon>Agaricales</taxon>
        <taxon>Marasmiineae</taxon>
        <taxon>Mycenaceae</taxon>
        <taxon>Mycena</taxon>
    </lineage>
</organism>
<dbReference type="InterPro" id="IPR036874">
    <property type="entry name" value="Carbonic_anhydrase_sf"/>
</dbReference>
<dbReference type="SUPFAM" id="SSF53056">
    <property type="entry name" value="beta-carbonic anhydrase, cab"/>
    <property type="match status" value="1"/>
</dbReference>
<comment type="caution">
    <text evidence="5">The sequence shown here is derived from an EMBL/GenBank/DDBJ whole genome shotgun (WGS) entry which is preliminary data.</text>
</comment>
<dbReference type="GO" id="GO:0004089">
    <property type="term" value="F:carbonate dehydratase activity"/>
    <property type="evidence" value="ECO:0007669"/>
    <property type="project" value="InterPro"/>
</dbReference>
<protein>
    <recommendedName>
        <fullName evidence="7">Carbonic anhydrase</fullName>
    </recommendedName>
</protein>
<keyword evidence="3 4" id="KW-0862">Zinc</keyword>
<dbReference type="InterPro" id="IPR001765">
    <property type="entry name" value="Carbonic_anhydrase"/>
</dbReference>
<evidence type="ECO:0000313" key="6">
    <source>
        <dbReference type="Proteomes" id="UP001215280"/>
    </source>
</evidence>
<evidence type="ECO:0000256" key="1">
    <source>
        <dbReference type="ARBA" id="ARBA00006217"/>
    </source>
</evidence>
<accession>A0AAD7NQ10</accession>
<feature type="binding site" evidence="4">
    <location>
        <position position="35"/>
    </location>
    <ligand>
        <name>Zn(2+)</name>
        <dbReference type="ChEBI" id="CHEBI:29105"/>
    </ligand>
</feature>
<evidence type="ECO:0008006" key="7">
    <source>
        <dbReference type="Google" id="ProtNLM"/>
    </source>
</evidence>
<evidence type="ECO:0000256" key="3">
    <source>
        <dbReference type="ARBA" id="ARBA00022833"/>
    </source>
</evidence>
<keyword evidence="6" id="KW-1185">Reference proteome</keyword>
<sequence>MSTQVFLQANDKFAASFVKPDRSSFKNVIIVQCMDPRINPYDQLGLKTIDAITIRNAGCSAKEAIRSIIVAQHLVGVLGEIAIFHHKDCGMTKGTTNQIREIVKKANPGRADIAATGTA</sequence>
<feature type="binding site" evidence="4">
    <location>
        <position position="33"/>
    </location>
    <ligand>
        <name>Zn(2+)</name>
        <dbReference type="ChEBI" id="CHEBI:29105"/>
    </ligand>
</feature>
<comment type="similarity">
    <text evidence="1">Belongs to the beta-class carbonic anhydrase family.</text>
</comment>
<dbReference type="PANTHER" id="PTHR43175">
    <property type="entry name" value="CARBONIC ANHYDRASE"/>
    <property type="match status" value="1"/>
</dbReference>
<dbReference type="GO" id="GO:0008270">
    <property type="term" value="F:zinc ion binding"/>
    <property type="evidence" value="ECO:0007669"/>
    <property type="project" value="InterPro"/>
</dbReference>
<dbReference type="Gene3D" id="3.40.1050.10">
    <property type="entry name" value="Carbonic anhydrase"/>
    <property type="match status" value="1"/>
</dbReference>
<evidence type="ECO:0000313" key="5">
    <source>
        <dbReference type="EMBL" id="KAJ7770919.1"/>
    </source>
</evidence>
<reference evidence="5" key="1">
    <citation type="submission" date="2023-03" db="EMBL/GenBank/DDBJ databases">
        <title>Massive genome expansion in bonnet fungi (Mycena s.s.) driven by repeated elements and novel gene families across ecological guilds.</title>
        <authorList>
            <consortium name="Lawrence Berkeley National Laboratory"/>
            <person name="Harder C.B."/>
            <person name="Miyauchi S."/>
            <person name="Viragh M."/>
            <person name="Kuo A."/>
            <person name="Thoen E."/>
            <person name="Andreopoulos B."/>
            <person name="Lu D."/>
            <person name="Skrede I."/>
            <person name="Drula E."/>
            <person name="Henrissat B."/>
            <person name="Morin E."/>
            <person name="Kohler A."/>
            <person name="Barry K."/>
            <person name="LaButti K."/>
            <person name="Morin E."/>
            <person name="Salamov A."/>
            <person name="Lipzen A."/>
            <person name="Mereny Z."/>
            <person name="Hegedus B."/>
            <person name="Baldrian P."/>
            <person name="Stursova M."/>
            <person name="Weitz H."/>
            <person name="Taylor A."/>
            <person name="Grigoriev I.V."/>
            <person name="Nagy L.G."/>
            <person name="Martin F."/>
            <person name="Kauserud H."/>
        </authorList>
    </citation>
    <scope>NUCLEOTIDE SEQUENCE</scope>
    <source>
        <strain evidence="5">CBHHK188m</strain>
    </source>
</reference>